<feature type="compositionally biased region" description="Polar residues" evidence="1">
    <location>
        <begin position="131"/>
        <end position="144"/>
    </location>
</feature>
<proteinExistence type="predicted"/>
<keyword evidence="3" id="KW-1185">Reference proteome</keyword>
<protein>
    <submittedName>
        <fullName evidence="2">Uncharacterized protein</fullName>
    </submittedName>
</protein>
<dbReference type="OrthoDB" id="2826374at2759"/>
<dbReference type="AlphaFoldDB" id="A0A550CKR1"/>
<reference evidence="2 3" key="1">
    <citation type="journal article" date="2019" name="New Phytol.">
        <title>Comparative genomics reveals unique wood-decay strategies and fruiting body development in the Schizophyllaceae.</title>
        <authorList>
            <person name="Almasi E."/>
            <person name="Sahu N."/>
            <person name="Krizsan K."/>
            <person name="Balint B."/>
            <person name="Kovacs G.M."/>
            <person name="Kiss B."/>
            <person name="Cseklye J."/>
            <person name="Drula E."/>
            <person name="Henrissat B."/>
            <person name="Nagy I."/>
            <person name="Chovatia M."/>
            <person name="Adam C."/>
            <person name="LaButti K."/>
            <person name="Lipzen A."/>
            <person name="Riley R."/>
            <person name="Grigoriev I.V."/>
            <person name="Nagy L.G."/>
        </authorList>
    </citation>
    <scope>NUCLEOTIDE SEQUENCE [LARGE SCALE GENOMIC DNA]</scope>
    <source>
        <strain evidence="2 3">NL-1724</strain>
    </source>
</reference>
<sequence length="260" mass="28685">MWSFHLTPRHAPDTPTVPKRVHVQSTDTSGSIAASCPTPKRALKKCGRLFIEAWKVLTRSRLQRNTGRFSFVPPGFEIVTSMSTHHALPPTAAPLPQHDFSEQALTQARAHRPGYQRLTSHASSSVASTTYRTLSPRRSASDGTHQPRAPAVERSAPPSQSARAHPTNQARPLASQTRLSSSHARREAYVYVPGPHVMRAPSRRRPPSGSRAAASRAAYLQPAERRSSTSSVRQRRTRSCNKRITADRCSGTYVLVDFVN</sequence>
<feature type="compositionally biased region" description="Low complexity" evidence="1">
    <location>
        <begin position="207"/>
        <end position="218"/>
    </location>
</feature>
<evidence type="ECO:0000313" key="2">
    <source>
        <dbReference type="EMBL" id="TRM65337.1"/>
    </source>
</evidence>
<feature type="compositionally biased region" description="Polar residues" evidence="1">
    <location>
        <begin position="157"/>
        <end position="182"/>
    </location>
</feature>
<dbReference type="EMBL" id="VDMD01000005">
    <property type="protein sequence ID" value="TRM65337.1"/>
    <property type="molecule type" value="Genomic_DNA"/>
</dbReference>
<evidence type="ECO:0000313" key="3">
    <source>
        <dbReference type="Proteomes" id="UP000320762"/>
    </source>
</evidence>
<organism evidence="2 3">
    <name type="scientific">Schizophyllum amplum</name>
    <dbReference type="NCBI Taxonomy" id="97359"/>
    <lineage>
        <taxon>Eukaryota</taxon>
        <taxon>Fungi</taxon>
        <taxon>Dikarya</taxon>
        <taxon>Basidiomycota</taxon>
        <taxon>Agaricomycotina</taxon>
        <taxon>Agaricomycetes</taxon>
        <taxon>Agaricomycetidae</taxon>
        <taxon>Agaricales</taxon>
        <taxon>Schizophyllaceae</taxon>
        <taxon>Schizophyllum</taxon>
    </lineage>
</organism>
<dbReference type="Proteomes" id="UP000320762">
    <property type="component" value="Unassembled WGS sequence"/>
</dbReference>
<accession>A0A550CKR1</accession>
<comment type="caution">
    <text evidence="2">The sequence shown here is derived from an EMBL/GenBank/DDBJ whole genome shotgun (WGS) entry which is preliminary data.</text>
</comment>
<name>A0A550CKR1_9AGAR</name>
<feature type="region of interest" description="Disordered" evidence="1">
    <location>
        <begin position="115"/>
        <end position="239"/>
    </location>
</feature>
<gene>
    <name evidence="2" type="ORF">BD626DRAFT_488446</name>
</gene>
<feature type="region of interest" description="Disordered" evidence="1">
    <location>
        <begin position="1"/>
        <end position="20"/>
    </location>
</feature>
<evidence type="ECO:0000256" key="1">
    <source>
        <dbReference type="SAM" id="MobiDB-lite"/>
    </source>
</evidence>
<feature type="compositionally biased region" description="Low complexity" evidence="1">
    <location>
        <begin position="119"/>
        <end position="130"/>
    </location>
</feature>